<keyword evidence="2" id="KW-0677">Repeat</keyword>
<dbReference type="Pfam" id="PF00400">
    <property type="entry name" value="WD40"/>
    <property type="match status" value="5"/>
</dbReference>
<dbReference type="AlphaFoldDB" id="A0A2G8RP49"/>
<dbReference type="SUPFAM" id="SSF50978">
    <property type="entry name" value="WD40 repeat-like"/>
    <property type="match status" value="1"/>
</dbReference>
<feature type="repeat" description="WD" evidence="3">
    <location>
        <begin position="633"/>
        <end position="674"/>
    </location>
</feature>
<dbReference type="PANTHER" id="PTHR19879">
    <property type="entry name" value="TRANSCRIPTION INITIATION FACTOR TFIID"/>
    <property type="match status" value="1"/>
</dbReference>
<dbReference type="OrthoDB" id="2687488at2759"/>
<name>A0A2G8RP49_9APHY</name>
<evidence type="ECO:0000313" key="5">
    <source>
        <dbReference type="Proteomes" id="UP000230002"/>
    </source>
</evidence>
<dbReference type="Proteomes" id="UP000230002">
    <property type="component" value="Unassembled WGS sequence"/>
</dbReference>
<accession>A0A2G8RP49</accession>
<gene>
    <name evidence="4" type="ORF">GSI_14599</name>
</gene>
<proteinExistence type="predicted"/>
<feature type="repeat" description="WD" evidence="3">
    <location>
        <begin position="492"/>
        <end position="533"/>
    </location>
</feature>
<organism evidence="4 5">
    <name type="scientific">Ganoderma sinense ZZ0214-1</name>
    <dbReference type="NCBI Taxonomy" id="1077348"/>
    <lineage>
        <taxon>Eukaryota</taxon>
        <taxon>Fungi</taxon>
        <taxon>Dikarya</taxon>
        <taxon>Basidiomycota</taxon>
        <taxon>Agaricomycotina</taxon>
        <taxon>Agaricomycetes</taxon>
        <taxon>Polyporales</taxon>
        <taxon>Polyporaceae</taxon>
        <taxon>Ganoderma</taxon>
    </lineage>
</organism>
<evidence type="ECO:0000256" key="2">
    <source>
        <dbReference type="ARBA" id="ARBA00022737"/>
    </source>
</evidence>
<keyword evidence="5" id="KW-1185">Reference proteome</keyword>
<dbReference type="Gene3D" id="2.130.10.10">
    <property type="entry name" value="YVTN repeat-like/Quinoprotein amine dehydrogenase"/>
    <property type="match status" value="2"/>
</dbReference>
<sequence length="724" mass="79542">MHSSPPTVNGLQLILKHHLAVHYMVPIEIFEAVIDQASDDTTSLRHLSLACHAFLSRARYHLFSAVVLQTVQRVQAYSEFLGSHPWAGPLVRKLVHSSFIPMSPSHPTARMLDAIPLHLLSYLPNLITWEIGMAGIKSRSEVGAWLSCRDTTLSNYRGLSCNVRNMELAYVHFEDVSDFVELVSAFPAVQNVTCSYITIKSSMEAAQHGSETNRCDRSMQIKSLRVTTTVDIRAIQYLLDSSRTTVDNFSFTFQSLQSDEYFGRLETLVRPLSQLSSLGFVIPSGGISWDDDVGEGFLRDIGFATRIIKTVNSVGAQAMRVDFNPDPVASLGCRLSSGPQSLDVCAALEEALLTFPRPRVLAHDAVYARRTGRVEFWSATIKRAFPRLSERGFISFPESHSGTPDTAGHEATVKCLTASLDGRRVVTASNDGTIIVWNPEGGTASQEWFAHRRGVRALALSPDSQRLVSTGGRDDTLTVWDVSNGVRQAGVIEGHTESVTSCAWSPNGALIGSASADGTVRVWDAQTFEQRDLFEYPWPVDFLEHLRFSPDSRFLSWANRPLRKRGCMIWSPLSGEPAKGLFSESIGDGVHVNALSFDSESRRIAVAYAHGRAHTENVVRLWDVATGALLAQMAGHEMMLMDVSFSPDGRSVLSTSCDATAKIWDAEDGREIACLDILEFSMPAARFSPDGRYVATTSWGGAVQLWRTDDGSSVMGSNLVTVAM</sequence>
<dbReference type="InterPro" id="IPR019775">
    <property type="entry name" value="WD40_repeat_CS"/>
</dbReference>
<dbReference type="PANTHER" id="PTHR19879:SF9">
    <property type="entry name" value="TRANSCRIPTION INITIATION FACTOR TFIID SUBUNIT 5"/>
    <property type="match status" value="1"/>
</dbReference>
<protein>
    <submittedName>
        <fullName evidence="4">Transporter</fullName>
    </submittedName>
</protein>
<feature type="repeat" description="WD" evidence="3">
    <location>
        <begin position="448"/>
        <end position="485"/>
    </location>
</feature>
<evidence type="ECO:0000313" key="4">
    <source>
        <dbReference type="EMBL" id="PIL23289.1"/>
    </source>
</evidence>
<dbReference type="PROSITE" id="PS50082">
    <property type="entry name" value="WD_REPEATS_2"/>
    <property type="match status" value="4"/>
</dbReference>
<dbReference type="PROSITE" id="PS50294">
    <property type="entry name" value="WD_REPEATS_REGION"/>
    <property type="match status" value="4"/>
</dbReference>
<dbReference type="InterPro" id="IPR001680">
    <property type="entry name" value="WD40_rpt"/>
</dbReference>
<dbReference type="InterPro" id="IPR020472">
    <property type="entry name" value="WD40_PAC1"/>
</dbReference>
<dbReference type="EMBL" id="AYKW01000068">
    <property type="protein sequence ID" value="PIL23289.1"/>
    <property type="molecule type" value="Genomic_DNA"/>
</dbReference>
<dbReference type="STRING" id="1077348.A0A2G8RP49"/>
<dbReference type="CDD" id="cd00200">
    <property type="entry name" value="WD40"/>
    <property type="match status" value="1"/>
</dbReference>
<dbReference type="InterPro" id="IPR036322">
    <property type="entry name" value="WD40_repeat_dom_sf"/>
</dbReference>
<dbReference type="PROSITE" id="PS00678">
    <property type="entry name" value="WD_REPEATS_1"/>
    <property type="match status" value="3"/>
</dbReference>
<comment type="caution">
    <text evidence="4">The sequence shown here is derived from an EMBL/GenBank/DDBJ whole genome shotgun (WGS) entry which is preliminary data.</text>
</comment>
<dbReference type="PRINTS" id="PR00320">
    <property type="entry name" value="GPROTEINBRPT"/>
</dbReference>
<dbReference type="InterPro" id="IPR015943">
    <property type="entry name" value="WD40/YVTN_repeat-like_dom_sf"/>
</dbReference>
<dbReference type="SMART" id="SM00320">
    <property type="entry name" value="WD40"/>
    <property type="match status" value="6"/>
</dbReference>
<feature type="repeat" description="WD" evidence="3">
    <location>
        <begin position="406"/>
        <end position="447"/>
    </location>
</feature>
<evidence type="ECO:0000256" key="3">
    <source>
        <dbReference type="PROSITE-ProRule" id="PRU00221"/>
    </source>
</evidence>
<keyword evidence="1 3" id="KW-0853">WD repeat</keyword>
<reference evidence="4 5" key="1">
    <citation type="journal article" date="2015" name="Sci. Rep.">
        <title>Chromosome-level genome map provides insights into diverse defense mechanisms in the medicinal fungus Ganoderma sinense.</title>
        <authorList>
            <person name="Zhu Y."/>
            <person name="Xu J."/>
            <person name="Sun C."/>
            <person name="Zhou S."/>
            <person name="Xu H."/>
            <person name="Nelson D.R."/>
            <person name="Qian J."/>
            <person name="Song J."/>
            <person name="Luo H."/>
            <person name="Xiang L."/>
            <person name="Li Y."/>
            <person name="Xu Z."/>
            <person name="Ji A."/>
            <person name="Wang L."/>
            <person name="Lu S."/>
            <person name="Hayward A."/>
            <person name="Sun W."/>
            <person name="Li X."/>
            <person name="Schwartz D.C."/>
            <person name="Wang Y."/>
            <person name="Chen S."/>
        </authorList>
    </citation>
    <scope>NUCLEOTIDE SEQUENCE [LARGE SCALE GENOMIC DNA]</scope>
    <source>
        <strain evidence="4 5">ZZ0214-1</strain>
    </source>
</reference>
<evidence type="ECO:0000256" key="1">
    <source>
        <dbReference type="ARBA" id="ARBA00022574"/>
    </source>
</evidence>